<name>A0AAP0KIS2_9MAGN</name>
<comment type="caution">
    <text evidence="1">The sequence shown here is derived from an EMBL/GenBank/DDBJ whole genome shotgun (WGS) entry which is preliminary data.</text>
</comment>
<evidence type="ECO:0000313" key="2">
    <source>
        <dbReference type="Proteomes" id="UP001417504"/>
    </source>
</evidence>
<dbReference type="Proteomes" id="UP001417504">
    <property type="component" value="Unassembled WGS sequence"/>
</dbReference>
<protein>
    <submittedName>
        <fullName evidence="1">Uncharacterized protein</fullName>
    </submittedName>
</protein>
<sequence length="81" mass="9258">MVKERKRETVRERKYGLRGCEDVDEAPLAIVPFIATHHFRRRIAHLVFLGILTLDSSSAFCDGLNVDPSMSRGKGKLPEYR</sequence>
<evidence type="ECO:0000313" key="1">
    <source>
        <dbReference type="EMBL" id="KAK9153306.1"/>
    </source>
</evidence>
<proteinExistence type="predicted"/>
<reference evidence="1 2" key="1">
    <citation type="submission" date="2024-01" db="EMBL/GenBank/DDBJ databases">
        <title>Genome assemblies of Stephania.</title>
        <authorList>
            <person name="Yang L."/>
        </authorList>
    </citation>
    <scope>NUCLEOTIDE SEQUENCE [LARGE SCALE GENOMIC DNA]</scope>
    <source>
        <strain evidence="1">QJT</strain>
        <tissue evidence="1">Leaf</tissue>
    </source>
</reference>
<gene>
    <name evidence="1" type="ORF">Sjap_000786</name>
</gene>
<organism evidence="1 2">
    <name type="scientific">Stephania japonica</name>
    <dbReference type="NCBI Taxonomy" id="461633"/>
    <lineage>
        <taxon>Eukaryota</taxon>
        <taxon>Viridiplantae</taxon>
        <taxon>Streptophyta</taxon>
        <taxon>Embryophyta</taxon>
        <taxon>Tracheophyta</taxon>
        <taxon>Spermatophyta</taxon>
        <taxon>Magnoliopsida</taxon>
        <taxon>Ranunculales</taxon>
        <taxon>Menispermaceae</taxon>
        <taxon>Menispermoideae</taxon>
        <taxon>Cissampelideae</taxon>
        <taxon>Stephania</taxon>
    </lineage>
</organism>
<accession>A0AAP0KIS2</accession>
<dbReference type="EMBL" id="JBBNAE010000001">
    <property type="protein sequence ID" value="KAK9153306.1"/>
    <property type="molecule type" value="Genomic_DNA"/>
</dbReference>
<dbReference type="AlphaFoldDB" id="A0AAP0KIS2"/>
<keyword evidence="2" id="KW-1185">Reference proteome</keyword>